<evidence type="ECO:0000256" key="8">
    <source>
        <dbReference type="PROSITE-ProRule" id="PRU00169"/>
    </source>
</evidence>
<dbReference type="Pfam" id="PF00072">
    <property type="entry name" value="Response_reg"/>
    <property type="match status" value="1"/>
</dbReference>
<evidence type="ECO:0000256" key="2">
    <source>
        <dbReference type="ARBA" id="ARBA00012438"/>
    </source>
</evidence>
<protein>
    <recommendedName>
        <fullName evidence="2">histidine kinase</fullName>
        <ecNumber evidence="2">2.7.13.3</ecNumber>
    </recommendedName>
</protein>
<evidence type="ECO:0000256" key="7">
    <source>
        <dbReference type="ARBA" id="ARBA00022840"/>
    </source>
</evidence>
<evidence type="ECO:0000313" key="11">
    <source>
        <dbReference type="Proteomes" id="UP000198793"/>
    </source>
</evidence>
<feature type="modified residue" description="4-aspartylphosphate" evidence="8">
    <location>
        <position position="61"/>
    </location>
</feature>
<dbReference type="SUPFAM" id="SSF52172">
    <property type="entry name" value="CheY-like"/>
    <property type="match status" value="1"/>
</dbReference>
<dbReference type="CDD" id="cd00156">
    <property type="entry name" value="REC"/>
    <property type="match status" value="1"/>
</dbReference>
<dbReference type="InterPro" id="IPR003594">
    <property type="entry name" value="HATPase_dom"/>
</dbReference>
<keyword evidence="7" id="KW-0067">ATP-binding</keyword>
<dbReference type="SMART" id="SM00448">
    <property type="entry name" value="REC"/>
    <property type="match status" value="1"/>
</dbReference>
<evidence type="ECO:0000313" key="10">
    <source>
        <dbReference type="EMBL" id="SDN84734.1"/>
    </source>
</evidence>
<dbReference type="EC" id="2.7.13.3" evidence="2"/>
<dbReference type="InterPro" id="IPR011495">
    <property type="entry name" value="Sig_transdc_His_kin_sub2_dim/P"/>
</dbReference>
<keyword evidence="3 8" id="KW-0597">Phosphoprotein</keyword>
<evidence type="ECO:0000259" key="9">
    <source>
        <dbReference type="PROSITE" id="PS50110"/>
    </source>
</evidence>
<dbReference type="GO" id="GO:0004673">
    <property type="term" value="F:protein histidine kinase activity"/>
    <property type="evidence" value="ECO:0007669"/>
    <property type="project" value="UniProtKB-EC"/>
</dbReference>
<dbReference type="Pfam" id="PF13581">
    <property type="entry name" value="HATPase_c_2"/>
    <property type="match status" value="1"/>
</dbReference>
<dbReference type="InterPro" id="IPR001789">
    <property type="entry name" value="Sig_transdc_resp-reg_receiver"/>
</dbReference>
<dbReference type="Gene3D" id="3.40.50.2300">
    <property type="match status" value="1"/>
</dbReference>
<keyword evidence="5" id="KW-0547">Nucleotide-binding</keyword>
<dbReference type="Pfam" id="PF07568">
    <property type="entry name" value="HisKA_2"/>
    <property type="match status" value="1"/>
</dbReference>
<evidence type="ECO:0000256" key="6">
    <source>
        <dbReference type="ARBA" id="ARBA00022777"/>
    </source>
</evidence>
<dbReference type="PROSITE" id="PS50110">
    <property type="entry name" value="RESPONSE_REGULATORY"/>
    <property type="match status" value="1"/>
</dbReference>
<name>A0A1H0EQP8_9HYPH</name>
<proteinExistence type="predicted"/>
<keyword evidence="6 10" id="KW-0418">Kinase</keyword>
<dbReference type="RefSeq" id="WP_090670096.1">
    <property type="nucleotide sequence ID" value="NZ_FNIT01000002.1"/>
</dbReference>
<feature type="domain" description="Response regulatory" evidence="9">
    <location>
        <begin position="11"/>
        <end position="126"/>
    </location>
</feature>
<dbReference type="InterPro" id="IPR011006">
    <property type="entry name" value="CheY-like_superfamily"/>
</dbReference>
<dbReference type="SMART" id="SM00387">
    <property type="entry name" value="HATPase_c"/>
    <property type="match status" value="1"/>
</dbReference>
<organism evidence="10 11">
    <name type="scientific">Aureimonas jatrophae</name>
    <dbReference type="NCBI Taxonomy" id="1166073"/>
    <lineage>
        <taxon>Bacteria</taxon>
        <taxon>Pseudomonadati</taxon>
        <taxon>Pseudomonadota</taxon>
        <taxon>Alphaproteobacteria</taxon>
        <taxon>Hyphomicrobiales</taxon>
        <taxon>Aurantimonadaceae</taxon>
        <taxon>Aureimonas</taxon>
    </lineage>
</organism>
<evidence type="ECO:0000256" key="1">
    <source>
        <dbReference type="ARBA" id="ARBA00000085"/>
    </source>
</evidence>
<evidence type="ECO:0000256" key="5">
    <source>
        <dbReference type="ARBA" id="ARBA00022741"/>
    </source>
</evidence>
<dbReference type="Gene3D" id="3.30.565.10">
    <property type="entry name" value="Histidine kinase-like ATPase, C-terminal domain"/>
    <property type="match status" value="1"/>
</dbReference>
<dbReference type="GO" id="GO:0000160">
    <property type="term" value="P:phosphorelay signal transduction system"/>
    <property type="evidence" value="ECO:0007669"/>
    <property type="project" value="InterPro"/>
</dbReference>
<keyword evidence="11" id="KW-1185">Reference proteome</keyword>
<dbReference type="OrthoDB" id="489241at2"/>
<dbReference type="AlphaFoldDB" id="A0A1H0EQP8"/>
<evidence type="ECO:0000256" key="4">
    <source>
        <dbReference type="ARBA" id="ARBA00022679"/>
    </source>
</evidence>
<keyword evidence="4" id="KW-0808">Transferase</keyword>
<sequence length="349" mass="37679">MPDDTAWPAARILFIDDDEGLRELVRRALGRRGYEIVGAGGGLEGLSRLDDDPSFDLVAVDHYMPGLDGLETLERIRERPDAPPVVYVTGSDESRVAVAALKAGAADYVVKALGDDFFDLLASSFRQVLDRAALVRARDEAEALLRVSHERLEALLKEANHRVANSLAIVSAFVRMQAGETDNAETRAALRDTQQRIGAIIQVHRRLYRSDDIGTVDMADYLEALAAELEATWSTPTSVRAIRVDCAPFRLATDRAVSVGVIVAELVGNACKYAYGPEEAGEVRIRAETDGTRFRLTVEDDGGGPAAAAGRGCGTGMGSKLIRAMAHALGTEPQVESERGYKVMLDAVL</sequence>
<dbReference type="SUPFAM" id="SSF55874">
    <property type="entry name" value="ATPase domain of HSP90 chaperone/DNA topoisomerase II/histidine kinase"/>
    <property type="match status" value="1"/>
</dbReference>
<dbReference type="STRING" id="1166073.SAMN05192530_102175"/>
<reference evidence="10 11" key="1">
    <citation type="submission" date="2016-10" db="EMBL/GenBank/DDBJ databases">
        <authorList>
            <person name="de Groot N.N."/>
        </authorList>
    </citation>
    <scope>NUCLEOTIDE SEQUENCE [LARGE SCALE GENOMIC DNA]</scope>
    <source>
        <strain evidence="11">L7-484,KACC 16230,DSM 25025</strain>
    </source>
</reference>
<dbReference type="GO" id="GO:0005524">
    <property type="term" value="F:ATP binding"/>
    <property type="evidence" value="ECO:0007669"/>
    <property type="project" value="UniProtKB-KW"/>
</dbReference>
<dbReference type="EMBL" id="FNIT01000002">
    <property type="protein sequence ID" value="SDN84734.1"/>
    <property type="molecule type" value="Genomic_DNA"/>
</dbReference>
<gene>
    <name evidence="10" type="ORF">SAMN05192530_102175</name>
</gene>
<dbReference type="Gene3D" id="3.30.450.20">
    <property type="entry name" value="PAS domain"/>
    <property type="match status" value="1"/>
</dbReference>
<dbReference type="PANTHER" id="PTHR41523">
    <property type="entry name" value="TWO-COMPONENT SYSTEM SENSOR PROTEIN"/>
    <property type="match status" value="1"/>
</dbReference>
<accession>A0A1H0EQP8</accession>
<dbReference type="InterPro" id="IPR036890">
    <property type="entry name" value="HATPase_C_sf"/>
</dbReference>
<dbReference type="Proteomes" id="UP000198793">
    <property type="component" value="Unassembled WGS sequence"/>
</dbReference>
<comment type="catalytic activity">
    <reaction evidence="1">
        <text>ATP + protein L-histidine = ADP + protein N-phospho-L-histidine.</text>
        <dbReference type="EC" id="2.7.13.3"/>
    </reaction>
</comment>
<evidence type="ECO:0000256" key="3">
    <source>
        <dbReference type="ARBA" id="ARBA00022553"/>
    </source>
</evidence>
<dbReference type="PANTHER" id="PTHR41523:SF8">
    <property type="entry name" value="ETHYLENE RESPONSE SENSOR PROTEIN"/>
    <property type="match status" value="1"/>
</dbReference>